<feature type="compositionally biased region" description="Acidic residues" evidence="6">
    <location>
        <begin position="242"/>
        <end position="252"/>
    </location>
</feature>
<feature type="compositionally biased region" description="Acidic residues" evidence="6">
    <location>
        <begin position="282"/>
        <end position="297"/>
    </location>
</feature>
<keyword evidence="9" id="KW-1185">Reference proteome</keyword>
<evidence type="ECO:0000256" key="3">
    <source>
        <dbReference type="ARBA" id="ARBA00022833"/>
    </source>
</evidence>
<evidence type="ECO:0000313" key="8">
    <source>
        <dbReference type="EMBL" id="KAG2185764.1"/>
    </source>
</evidence>
<dbReference type="OrthoDB" id="6105938at2759"/>
<feature type="compositionally biased region" description="Basic residues" evidence="6">
    <location>
        <begin position="407"/>
        <end position="436"/>
    </location>
</feature>
<feature type="coiled-coil region" evidence="5">
    <location>
        <begin position="3"/>
        <end position="30"/>
    </location>
</feature>
<dbReference type="SUPFAM" id="SSF57850">
    <property type="entry name" value="RING/U-box"/>
    <property type="match status" value="1"/>
</dbReference>
<dbReference type="AlphaFoldDB" id="A0A8H7Q655"/>
<feature type="compositionally biased region" description="Basic residues" evidence="6">
    <location>
        <begin position="256"/>
        <end position="267"/>
    </location>
</feature>
<accession>A0A8H7Q655</accession>
<name>A0A8H7Q655_MORIS</name>
<keyword evidence="1" id="KW-0479">Metal-binding</keyword>
<evidence type="ECO:0000256" key="1">
    <source>
        <dbReference type="ARBA" id="ARBA00022723"/>
    </source>
</evidence>
<dbReference type="PROSITE" id="PS50089">
    <property type="entry name" value="ZF_RING_2"/>
    <property type="match status" value="1"/>
</dbReference>
<feature type="compositionally biased region" description="Polar residues" evidence="6">
    <location>
        <begin position="342"/>
        <end position="366"/>
    </location>
</feature>
<dbReference type="PROSITE" id="PS00518">
    <property type="entry name" value="ZF_RING_1"/>
    <property type="match status" value="1"/>
</dbReference>
<dbReference type="InterPro" id="IPR013083">
    <property type="entry name" value="Znf_RING/FYVE/PHD"/>
</dbReference>
<evidence type="ECO:0000256" key="4">
    <source>
        <dbReference type="PROSITE-ProRule" id="PRU00175"/>
    </source>
</evidence>
<feature type="domain" description="RING-type" evidence="7">
    <location>
        <begin position="74"/>
        <end position="97"/>
    </location>
</feature>
<dbReference type="Proteomes" id="UP000654370">
    <property type="component" value="Unassembled WGS sequence"/>
</dbReference>
<evidence type="ECO:0000256" key="5">
    <source>
        <dbReference type="SAM" id="Coils"/>
    </source>
</evidence>
<organism evidence="8 9">
    <name type="scientific">Mortierella isabellina</name>
    <name type="common">Filamentous fungus</name>
    <name type="synonym">Umbelopsis isabellina</name>
    <dbReference type="NCBI Taxonomy" id="91625"/>
    <lineage>
        <taxon>Eukaryota</taxon>
        <taxon>Fungi</taxon>
        <taxon>Fungi incertae sedis</taxon>
        <taxon>Mucoromycota</taxon>
        <taxon>Mucoromycotina</taxon>
        <taxon>Umbelopsidomycetes</taxon>
        <taxon>Umbelopsidales</taxon>
        <taxon>Umbelopsidaceae</taxon>
        <taxon>Umbelopsis</taxon>
    </lineage>
</organism>
<proteinExistence type="predicted"/>
<keyword evidence="5" id="KW-0175">Coiled coil</keyword>
<evidence type="ECO:0000259" key="7">
    <source>
        <dbReference type="PROSITE" id="PS50089"/>
    </source>
</evidence>
<feature type="compositionally biased region" description="Basic residues" evidence="6">
    <location>
        <begin position="310"/>
        <end position="322"/>
    </location>
</feature>
<keyword evidence="3" id="KW-0862">Zinc</keyword>
<comment type="caution">
    <text evidence="8">The sequence shown here is derived from an EMBL/GenBank/DDBJ whole genome shotgun (WGS) entry which is preliminary data.</text>
</comment>
<evidence type="ECO:0000313" key="9">
    <source>
        <dbReference type="Proteomes" id="UP000654370"/>
    </source>
</evidence>
<feature type="compositionally biased region" description="Polar residues" evidence="6">
    <location>
        <begin position="386"/>
        <end position="403"/>
    </location>
</feature>
<reference evidence="8" key="1">
    <citation type="submission" date="2020-12" db="EMBL/GenBank/DDBJ databases">
        <title>Metabolic potential, ecology and presence of endohyphal bacteria is reflected in genomic diversity of Mucoromycotina.</title>
        <authorList>
            <person name="Muszewska A."/>
            <person name="Okrasinska A."/>
            <person name="Steczkiewicz K."/>
            <person name="Drgas O."/>
            <person name="Orlowska M."/>
            <person name="Perlinska-Lenart U."/>
            <person name="Aleksandrzak-Piekarczyk T."/>
            <person name="Szatraj K."/>
            <person name="Zielenkiewicz U."/>
            <person name="Pilsyk S."/>
            <person name="Malc E."/>
            <person name="Mieczkowski P."/>
            <person name="Kruszewska J.S."/>
            <person name="Biernat P."/>
            <person name="Pawlowska J."/>
        </authorList>
    </citation>
    <scope>NUCLEOTIDE SEQUENCE</scope>
    <source>
        <strain evidence="8">WA0000067209</strain>
    </source>
</reference>
<protein>
    <recommendedName>
        <fullName evidence="7">RING-type domain-containing protein</fullName>
    </recommendedName>
</protein>
<sequence length="436" mass="49391">MVEAILHKEIDKLKKDLAEKDDKIHALELISSESIAQSSAGHSDSVNGHTQHDLEAGLTKLRHELFSEPHTVDCGHTFCYQCLKQWLEIRKQCPTCRKTLTRRPMLSFTVQHQVEIYLAHLAPKSESENYRKRVETAKDTTDRWENIFHKERKTTYLEDIEDDTRRCPSCNWELVGQECVNCGEIYHDAPEEDSEEGESVNTDHENGEESGDDDSESQNSFVVDDDVVEYSDASQDVHDEIENLDDEDSEEDYGARSRKRKRTRRSRASPVVVNLGSSSEGSEVDNDYEEAEEESDGYNDFQSPPPQTQKRNKKHKKSKMSNRRVIALDDSDEESMPEANPANGNSGSDVNDSQENGNKARQTFHISSDEDDTSDDDQEQALVALTQGSSPGISASTANIEENTSSKKNKKKKKSKKHSHSHKEQHHKKDKGKARA</sequence>
<dbReference type="InterPro" id="IPR001841">
    <property type="entry name" value="Znf_RING"/>
</dbReference>
<dbReference type="Pfam" id="PF13639">
    <property type="entry name" value="zf-RING_2"/>
    <property type="match status" value="1"/>
</dbReference>
<feature type="compositionally biased region" description="Acidic residues" evidence="6">
    <location>
        <begin position="369"/>
        <end position="379"/>
    </location>
</feature>
<dbReference type="Gene3D" id="3.30.40.10">
    <property type="entry name" value="Zinc/RING finger domain, C3HC4 (zinc finger)"/>
    <property type="match status" value="1"/>
</dbReference>
<dbReference type="EMBL" id="JAEPQZ010000001">
    <property type="protein sequence ID" value="KAG2185764.1"/>
    <property type="molecule type" value="Genomic_DNA"/>
</dbReference>
<keyword evidence="2 4" id="KW-0863">Zinc-finger</keyword>
<dbReference type="GO" id="GO:0008270">
    <property type="term" value="F:zinc ion binding"/>
    <property type="evidence" value="ECO:0007669"/>
    <property type="project" value="UniProtKB-KW"/>
</dbReference>
<evidence type="ECO:0000256" key="2">
    <source>
        <dbReference type="ARBA" id="ARBA00022771"/>
    </source>
</evidence>
<feature type="region of interest" description="Disordered" evidence="6">
    <location>
        <begin position="189"/>
        <end position="436"/>
    </location>
</feature>
<evidence type="ECO:0000256" key="6">
    <source>
        <dbReference type="SAM" id="MobiDB-lite"/>
    </source>
</evidence>
<dbReference type="InterPro" id="IPR017907">
    <property type="entry name" value="Znf_RING_CS"/>
</dbReference>
<gene>
    <name evidence="8" type="ORF">INT43_002199</name>
</gene>